<dbReference type="RefSeq" id="YP_009954080.1">
    <property type="nucleotide sequence ID" value="NC_051629.1"/>
</dbReference>
<name>A0A5J6TH01_9CAUD</name>
<sequence length="80" mass="8691">MYDPLTDPLVYGIESTPAGHLDEDTRHAREMRLSCSQLAARLHEVGDTLGDDVLGTARKLAAFVLDSEKPDPADDPRGSL</sequence>
<protein>
    <recommendedName>
        <fullName evidence="1">Gene 1 ring forming protein domain-containing protein</fullName>
    </recommendedName>
</protein>
<dbReference type="EMBL" id="MN234176">
    <property type="protein sequence ID" value="QFG09384.1"/>
    <property type="molecule type" value="Genomic_DNA"/>
</dbReference>
<dbReference type="KEGG" id="vg:60325666"/>
<proteinExistence type="predicted"/>
<dbReference type="Proteomes" id="UP000326803">
    <property type="component" value="Segment"/>
</dbReference>
<dbReference type="Pfam" id="PF24182">
    <property type="entry name" value="G1RFP"/>
    <property type="match status" value="1"/>
</dbReference>
<dbReference type="InterPro" id="IPR056427">
    <property type="entry name" value="G1RFP_dom"/>
</dbReference>
<feature type="domain" description="Gene 1 ring forming protein" evidence="1">
    <location>
        <begin position="31"/>
        <end position="65"/>
    </location>
</feature>
<reference evidence="2 3" key="1">
    <citation type="submission" date="2019-07" db="EMBL/GenBank/DDBJ databases">
        <authorList>
            <person name="Divens A.M."/>
            <person name="Garlena R.A."/>
            <person name="Russell D.A."/>
            <person name="Pope W.H."/>
            <person name="Jacobs-Sera D."/>
            <person name="Hatfull G.F."/>
        </authorList>
    </citation>
    <scope>NUCLEOTIDE SEQUENCE [LARGE SCALE GENOMIC DNA]</scope>
</reference>
<dbReference type="GeneID" id="60325666"/>
<evidence type="ECO:0000313" key="2">
    <source>
        <dbReference type="EMBL" id="QFG09384.1"/>
    </source>
</evidence>
<organism evidence="2 3">
    <name type="scientific">Mycobacterium phage Yuna</name>
    <dbReference type="NCBI Taxonomy" id="2599885"/>
    <lineage>
        <taxon>Viruses</taxon>
        <taxon>Duplodnaviria</taxon>
        <taxon>Heunggongvirae</taxon>
        <taxon>Uroviricota</taxon>
        <taxon>Caudoviricetes</taxon>
        <taxon>Weiservirinae</taxon>
        <taxon>Anayavirus</taxon>
        <taxon>Anayavirus yuna</taxon>
    </lineage>
</organism>
<gene>
    <name evidence="2" type="primary">1</name>
    <name evidence="2" type="ORF">PBI_YUNA_1</name>
</gene>
<evidence type="ECO:0000259" key="1">
    <source>
        <dbReference type="Pfam" id="PF24182"/>
    </source>
</evidence>
<evidence type="ECO:0000313" key="3">
    <source>
        <dbReference type="Proteomes" id="UP000326803"/>
    </source>
</evidence>
<accession>A0A5J6TH01</accession>
<keyword evidence="3" id="KW-1185">Reference proteome</keyword>